<proteinExistence type="predicted"/>
<geneLocation type="plasmid" evidence="1">
    <name>unnamed</name>
</geneLocation>
<dbReference type="AlphaFoldDB" id="A0A291E628"/>
<evidence type="ECO:0000313" key="2">
    <source>
        <dbReference type="Proteomes" id="UP000217979"/>
    </source>
</evidence>
<protein>
    <submittedName>
        <fullName evidence="1">MarR family transcriptional regulator</fullName>
    </submittedName>
</protein>
<accession>A0A291E628</accession>
<keyword evidence="1" id="KW-0614">Plasmid</keyword>
<gene>
    <name evidence="1" type="ORF">CO704_25955</name>
</gene>
<sequence>MITNTEFNILKVIASEEGDWSITNLERLLTWRKTPSFRYVVKMVNNLAEEGLVDIVRGQNPSALSCRVSKRGLNVLKGAER</sequence>
<dbReference type="EMBL" id="CP023526">
    <property type="protein sequence ID" value="ATF95515.1"/>
    <property type="molecule type" value="Genomic_DNA"/>
</dbReference>
<evidence type="ECO:0000313" key="1">
    <source>
        <dbReference type="EMBL" id="ATF95515.1"/>
    </source>
</evidence>
<name>A0A291E628_9ENTR</name>
<dbReference type="Proteomes" id="UP000217979">
    <property type="component" value="Plasmid unnamed"/>
</dbReference>
<dbReference type="SUPFAM" id="SSF46785">
    <property type="entry name" value="Winged helix' DNA-binding domain"/>
    <property type="match status" value="1"/>
</dbReference>
<organism evidence="1 2">
    <name type="scientific">Cedecea neteri</name>
    <dbReference type="NCBI Taxonomy" id="158822"/>
    <lineage>
        <taxon>Bacteria</taxon>
        <taxon>Pseudomonadati</taxon>
        <taxon>Pseudomonadota</taxon>
        <taxon>Gammaproteobacteria</taxon>
        <taxon>Enterobacterales</taxon>
        <taxon>Enterobacteriaceae</taxon>
        <taxon>Cedecea</taxon>
    </lineage>
</organism>
<dbReference type="InterPro" id="IPR036390">
    <property type="entry name" value="WH_DNA-bd_sf"/>
</dbReference>
<reference evidence="1 2" key="1">
    <citation type="submission" date="2017-09" db="EMBL/GenBank/DDBJ databases">
        <title>FDA dAtabase for Regulatory Grade micrObial Sequences (FDA-ARGOS): Supporting development and validation of Infectious Disease Dx tests.</title>
        <authorList>
            <person name="Minogue T."/>
            <person name="Wolcott M."/>
            <person name="Wasieloski L."/>
            <person name="Aguilar W."/>
            <person name="Moore D."/>
            <person name="Tallon L."/>
            <person name="Sadzewicz L."/>
            <person name="Ott S."/>
            <person name="Zhao X."/>
            <person name="Nagaraj S."/>
            <person name="Vavikolanu K."/>
            <person name="Aluvathingal J."/>
            <person name="Nadendla S."/>
            <person name="Sichtig H."/>
        </authorList>
    </citation>
    <scope>NUCLEOTIDE SEQUENCE [LARGE SCALE GENOMIC DNA]</scope>
    <source>
        <strain evidence="1 2">FDAARGOS_392</strain>
        <plasmid evidence="2">Plasmid unnamed</plasmid>
    </source>
</reference>